<dbReference type="SUPFAM" id="SSF52151">
    <property type="entry name" value="FabD/lysophospholipase-like"/>
    <property type="match status" value="1"/>
</dbReference>
<accession>A0A2S7SUD9</accession>
<keyword evidence="1" id="KW-0443">Lipid metabolism</keyword>
<dbReference type="RefSeq" id="WP_105039258.1">
    <property type="nucleotide sequence ID" value="NZ_PPSL01000003.1"/>
</dbReference>
<proteinExistence type="predicted"/>
<dbReference type="OrthoDB" id="1488930at2"/>
<keyword evidence="5" id="KW-1185">Reference proteome</keyword>
<feature type="domain" description="PNPLA" evidence="3">
    <location>
        <begin position="384"/>
        <end position="620"/>
    </location>
</feature>
<evidence type="ECO:0000256" key="1">
    <source>
        <dbReference type="ARBA" id="ARBA00023098"/>
    </source>
</evidence>
<comment type="caution">
    <text evidence="4">The sequence shown here is derived from an EMBL/GenBank/DDBJ whole genome shotgun (WGS) entry which is preliminary data.</text>
</comment>
<keyword evidence="2" id="KW-0472">Membrane</keyword>
<evidence type="ECO:0000313" key="4">
    <source>
        <dbReference type="EMBL" id="PQJ10530.1"/>
    </source>
</evidence>
<feature type="transmembrane region" description="Helical" evidence="2">
    <location>
        <begin position="37"/>
        <end position="63"/>
    </location>
</feature>
<dbReference type="Proteomes" id="UP000239872">
    <property type="component" value="Unassembled WGS sequence"/>
</dbReference>
<dbReference type="EMBL" id="PPSL01000003">
    <property type="protein sequence ID" value="PQJ10530.1"/>
    <property type="molecule type" value="Genomic_DNA"/>
</dbReference>
<evidence type="ECO:0000256" key="2">
    <source>
        <dbReference type="SAM" id="Phobius"/>
    </source>
</evidence>
<name>A0A2S7SUD9_9BACT</name>
<keyword evidence="2" id="KW-0812">Transmembrane</keyword>
<feature type="transmembrane region" description="Helical" evidence="2">
    <location>
        <begin position="298"/>
        <end position="317"/>
    </location>
</feature>
<dbReference type="InterPro" id="IPR002641">
    <property type="entry name" value="PNPLA_dom"/>
</dbReference>
<evidence type="ECO:0000313" key="5">
    <source>
        <dbReference type="Proteomes" id="UP000239872"/>
    </source>
</evidence>
<dbReference type="AlphaFoldDB" id="A0A2S7SUD9"/>
<evidence type="ECO:0000259" key="3">
    <source>
        <dbReference type="Pfam" id="PF01734"/>
    </source>
</evidence>
<dbReference type="GO" id="GO:0006629">
    <property type="term" value="P:lipid metabolic process"/>
    <property type="evidence" value="ECO:0007669"/>
    <property type="project" value="UniProtKB-KW"/>
</dbReference>
<feature type="transmembrane region" description="Helical" evidence="2">
    <location>
        <begin position="267"/>
        <end position="286"/>
    </location>
</feature>
<feature type="transmembrane region" description="Helical" evidence="2">
    <location>
        <begin position="109"/>
        <end position="131"/>
    </location>
</feature>
<feature type="transmembrane region" description="Helical" evidence="2">
    <location>
        <begin position="244"/>
        <end position="261"/>
    </location>
</feature>
<organism evidence="4 5">
    <name type="scientific">Flavipsychrobacter stenotrophus</name>
    <dbReference type="NCBI Taxonomy" id="2077091"/>
    <lineage>
        <taxon>Bacteria</taxon>
        <taxon>Pseudomonadati</taxon>
        <taxon>Bacteroidota</taxon>
        <taxon>Chitinophagia</taxon>
        <taxon>Chitinophagales</taxon>
        <taxon>Chitinophagaceae</taxon>
        <taxon>Flavipsychrobacter</taxon>
    </lineage>
</organism>
<keyword evidence="2" id="KW-1133">Transmembrane helix</keyword>
<gene>
    <name evidence="4" type="ORF">CJD36_011180</name>
</gene>
<feature type="transmembrane region" description="Helical" evidence="2">
    <location>
        <begin position="75"/>
        <end position="97"/>
    </location>
</feature>
<protein>
    <recommendedName>
        <fullName evidence="3">PNPLA domain-containing protein</fullName>
    </recommendedName>
</protein>
<sequence>MNYRTIPHKFKHAFRSVYYFLPVQLVLLHFRKYQLLLSFWLIVTLTVSGHFAAHFGASSLLLAPEYLGQINFMSMFLLGSAMCVFMMTWHITTFIIHSKRMPYMGATRHAFLVYCINNAIIPIVFLVFYSITSIRFQYINEHAHLADILKLQSGFYLGFITLVLVSFAYFFRVSRDFFKSLLSSITKPSRIRRVIPYDTLDYEIDIIPAHSYITGHMRIAKSSDLEPYHPRVLNTIMSRHHRNVIFAAFFSYVALLIMGIYMDQPLLRIPAGAGFMLLFSIIMGFVGAFKYFMKSWEAIGWIAFVLVLSVMVKYKIFDLRSIAYGLNYKTEIDKRPQYNYSKLRSLFTPKRFADDKKTEEGRLDKWKALSAPGDSNAIVVITTSGGGSRSAYWTFHALQYIDSMSHGELFKHTVLVTGASGGMIGATYWRSIHDAHDRGLLKDPYAARYQENMGKDLLNSIIFSLASVDLISPFNKISIAGYSYTRDRGYALEQELVANTDGLLDKSLAYFGPREAAGQIPQVLINSTIINDGRKLMMGNLPIGYLTQPEYSLNDPTPPIDAVDYGAFFAGKNPTNMRITSALRMNATFPFVLPVVRLPSQPYMNIMDAGLRDNFGIEVASRYLYVMRDWINKNMSKAIFLEIRDSREYDVCEPSSESSFGNMVTDPFFVIQNKWEAFQSYKHSFLKDYTPYFMNDKLHYITLCYVPKENKTSAALNFHLTSKEKEDLDWSIYNKENQAAVDTLLKLLKK</sequence>
<dbReference type="InterPro" id="IPR016035">
    <property type="entry name" value="Acyl_Trfase/lysoPLipase"/>
</dbReference>
<reference evidence="4 5" key="1">
    <citation type="submission" date="2018-01" db="EMBL/GenBank/DDBJ databases">
        <title>A novel member of the phylum Bacteroidetes isolated from glacier ice.</title>
        <authorList>
            <person name="Liu Q."/>
            <person name="Xin Y.-H."/>
        </authorList>
    </citation>
    <scope>NUCLEOTIDE SEQUENCE [LARGE SCALE GENOMIC DNA]</scope>
    <source>
        <strain evidence="4 5">RB1R16</strain>
    </source>
</reference>
<feature type="transmembrane region" description="Helical" evidence="2">
    <location>
        <begin position="151"/>
        <end position="171"/>
    </location>
</feature>
<dbReference type="Pfam" id="PF01734">
    <property type="entry name" value="Patatin"/>
    <property type="match status" value="1"/>
</dbReference>